<reference evidence="3 4" key="1">
    <citation type="submission" date="2016-07" db="EMBL/GenBank/DDBJ databases">
        <title>Pervasive Adenine N6-methylation of Active Genes in Fungi.</title>
        <authorList>
            <consortium name="DOE Joint Genome Institute"/>
            <person name="Mondo S.J."/>
            <person name="Dannebaum R.O."/>
            <person name="Kuo R.C."/>
            <person name="Labutti K."/>
            <person name="Haridas S."/>
            <person name="Kuo A."/>
            <person name="Salamov A."/>
            <person name="Ahrendt S.R."/>
            <person name="Lipzen A."/>
            <person name="Sullivan W."/>
            <person name="Andreopoulos W.B."/>
            <person name="Clum A."/>
            <person name="Lindquist E."/>
            <person name="Daum C."/>
            <person name="Ramamoorthy G.K."/>
            <person name="Gryganskyi A."/>
            <person name="Culley D."/>
            <person name="Magnuson J.K."/>
            <person name="James T.Y."/>
            <person name="O'Malley M.A."/>
            <person name="Stajich J.E."/>
            <person name="Spatafora J.W."/>
            <person name="Visel A."/>
            <person name="Grigoriev I.V."/>
        </authorList>
    </citation>
    <scope>NUCLEOTIDE SEQUENCE [LARGE SCALE GENOMIC DNA]</scope>
    <source>
        <strain evidence="3 4">CBS 931.73</strain>
    </source>
</reference>
<proteinExistence type="predicted"/>
<name>A0A1Y1XP43_9FUNG</name>
<protein>
    <recommendedName>
        <fullName evidence="2">LYC1 C-terminal domain-containing protein</fullName>
    </recommendedName>
</protein>
<evidence type="ECO:0000259" key="2">
    <source>
        <dbReference type="Pfam" id="PF22998"/>
    </source>
</evidence>
<evidence type="ECO:0000313" key="3">
    <source>
        <dbReference type="EMBL" id="ORX87435.1"/>
    </source>
</evidence>
<dbReference type="InParanoid" id="A0A1Y1XP43"/>
<evidence type="ECO:0000313" key="4">
    <source>
        <dbReference type="Proteomes" id="UP000193498"/>
    </source>
</evidence>
<dbReference type="Gene3D" id="3.40.630.30">
    <property type="match status" value="1"/>
</dbReference>
<dbReference type="Proteomes" id="UP000193498">
    <property type="component" value="Unassembled WGS sequence"/>
</dbReference>
<feature type="domain" description="LYC1 C-terminal" evidence="2">
    <location>
        <begin position="175"/>
        <end position="354"/>
    </location>
</feature>
<dbReference type="Pfam" id="PF22998">
    <property type="entry name" value="GNAT_LYC1-like"/>
    <property type="match status" value="1"/>
</dbReference>
<dbReference type="SUPFAM" id="SSF55729">
    <property type="entry name" value="Acyl-CoA N-acyltransferases (Nat)"/>
    <property type="match status" value="1"/>
</dbReference>
<dbReference type="InterPro" id="IPR055100">
    <property type="entry name" value="GNAT_LYC1-like"/>
</dbReference>
<comment type="caution">
    <text evidence="3">The sequence shown here is derived from an EMBL/GenBank/DDBJ whole genome shotgun (WGS) entry which is preliminary data.</text>
</comment>
<dbReference type="OrthoDB" id="2020070at2759"/>
<dbReference type="AlphaFoldDB" id="A0A1Y1XP43"/>
<feature type="region of interest" description="Disordered" evidence="1">
    <location>
        <begin position="1"/>
        <end position="29"/>
    </location>
</feature>
<dbReference type="Pfam" id="PF13527">
    <property type="entry name" value="Acetyltransf_9"/>
    <property type="match status" value="1"/>
</dbReference>
<dbReference type="EMBL" id="MCFE01000553">
    <property type="protein sequence ID" value="ORX87435.1"/>
    <property type="molecule type" value="Genomic_DNA"/>
</dbReference>
<dbReference type="InterPro" id="IPR016181">
    <property type="entry name" value="Acyl_CoA_acyltransferase"/>
</dbReference>
<dbReference type="InterPro" id="IPR053013">
    <property type="entry name" value="LAT"/>
</dbReference>
<dbReference type="PANTHER" id="PTHR34815:SF2">
    <property type="entry name" value="N-ACETYLTRANSFERASE DOMAIN-CONTAINING PROTEIN"/>
    <property type="match status" value="1"/>
</dbReference>
<sequence length="354" mass="41015">MPSSSTYSVIQTNPAQTHQAHDNTHEAWDRNLTPEKFHEREDRLDNCEFARDNLKTYALIRADNPETLDLLSHLEVFIRPALVRFPQNPGQVERVKAASVASVFTPSKYRQNGYAKQLLLGVLDTLRNQGIVVSNLYSDVGPELYSRLGWRVYSPEHLQIEVGQRNIALSDINLKPQPIKNELLGKIVQRDCELLEKEFTSNAQLGHRKPAVLLLPTEPVYHWFWERSNFYATEVESQPKISKLGVYLPGTPYFAIWYPDYLEKSLVVLRIRLPKDDPNAIFEAFMHHAKEEAIAHKLTHVVIWNLDHNVWKGRYDQEPGINWITRTGALSSMAWIPDLSQEVEWYNNEKFCWV</sequence>
<organism evidence="3 4">
    <name type="scientific">Basidiobolus meristosporus CBS 931.73</name>
    <dbReference type="NCBI Taxonomy" id="1314790"/>
    <lineage>
        <taxon>Eukaryota</taxon>
        <taxon>Fungi</taxon>
        <taxon>Fungi incertae sedis</taxon>
        <taxon>Zoopagomycota</taxon>
        <taxon>Entomophthoromycotina</taxon>
        <taxon>Basidiobolomycetes</taxon>
        <taxon>Basidiobolales</taxon>
        <taxon>Basidiobolaceae</taxon>
        <taxon>Basidiobolus</taxon>
    </lineage>
</organism>
<dbReference type="STRING" id="1314790.A0A1Y1XP43"/>
<gene>
    <name evidence="3" type="ORF">K493DRAFT_319667</name>
</gene>
<feature type="compositionally biased region" description="Basic and acidic residues" evidence="1">
    <location>
        <begin position="19"/>
        <end position="29"/>
    </location>
</feature>
<feature type="compositionally biased region" description="Polar residues" evidence="1">
    <location>
        <begin position="1"/>
        <end position="18"/>
    </location>
</feature>
<evidence type="ECO:0000256" key="1">
    <source>
        <dbReference type="SAM" id="MobiDB-lite"/>
    </source>
</evidence>
<keyword evidence="4" id="KW-1185">Reference proteome</keyword>
<accession>A0A1Y1XP43</accession>
<dbReference type="PANTHER" id="PTHR34815">
    <property type="entry name" value="LYSINE ACETYLTRANSFERASE"/>
    <property type="match status" value="1"/>
</dbReference>